<accession>A0A4S4M227</accession>
<dbReference type="PANTHER" id="PTHR33481:SF1">
    <property type="entry name" value="ENDONUCLEASE_EXONUCLEASE_PHOSPHATASE DOMAIN-CONTAINING PROTEIN-RELATED"/>
    <property type="match status" value="1"/>
</dbReference>
<gene>
    <name evidence="2" type="ORF">EUX98_g8873</name>
</gene>
<dbReference type="SUPFAM" id="SSF56672">
    <property type="entry name" value="DNA/RNA polymerases"/>
    <property type="match status" value="1"/>
</dbReference>
<dbReference type="Gene3D" id="3.30.420.10">
    <property type="entry name" value="Ribonuclease H-like superfamily/Ribonuclease H"/>
    <property type="match status" value="1"/>
</dbReference>
<dbReference type="Proteomes" id="UP000308730">
    <property type="component" value="Unassembled WGS sequence"/>
</dbReference>
<dbReference type="InterPro" id="IPR036397">
    <property type="entry name" value="RNaseH_sf"/>
</dbReference>
<dbReference type="OrthoDB" id="412006at2759"/>
<reference evidence="2 3" key="1">
    <citation type="submission" date="2019-02" db="EMBL/GenBank/DDBJ databases">
        <title>Genome sequencing of the rare red list fungi Antrodiella citrinella (Flaviporus citrinellus).</title>
        <authorList>
            <person name="Buettner E."/>
            <person name="Kellner H."/>
        </authorList>
    </citation>
    <scope>NUCLEOTIDE SEQUENCE [LARGE SCALE GENOMIC DNA]</scope>
    <source>
        <strain evidence="2 3">DSM 108506</strain>
    </source>
</reference>
<protein>
    <recommendedName>
        <fullName evidence="1">Reverse transcriptase domain-containing protein</fullName>
    </recommendedName>
</protein>
<dbReference type="SUPFAM" id="SSF53098">
    <property type="entry name" value="Ribonuclease H-like"/>
    <property type="match status" value="1"/>
</dbReference>
<dbReference type="InterPro" id="IPR043502">
    <property type="entry name" value="DNA/RNA_pol_sf"/>
</dbReference>
<name>A0A4S4M227_9APHY</name>
<sequence>MDPVTEEEMAYAIKALSPFKAPGPSGTPNTALQQCLPTLLQPLTVIANASLRLGYHPRLWKTFTTITLRKPGKPDYMIPKAYRPIALEDTMGKVIESVMAQRLATMAEQYNLLPLNHFGGRPGRTTTDAVLYVVQRIKDAWWKHQVTSVLFLDISQAFLLVSHPRLLHNLRKRGVPGAMVNWIASFLTDQCTQLKFDDFTSDVLLASVGIPQGSPLSSILYLFYSADLLEIVDLKDRDQMAGGYIDDTMLAVSSSSVAENITMLEQLVPKALAWSRTHACKFDIAKFQLVHFTRNEKKHTPLPLVLTDHTIQASDTAKYLGIVLDRRLRWHEQSDAAVAKGTATVMAISRLTRPTFDMPHKFIRQLFWSVVLPRMEYGLVVWCEPTRLRDRSNQLKGSVGLAKKLGKVQRIASRLITGAFKTTASDFLDFHANIPPIRLRLNQSLFNSTARLASLPPSHLLAPAIQRCQHRYPRLHRSPLHELFNAFPKIRNLETIDCTPLKTTWIPPFTYRIAPNKDQAEKEVADYADSFCVYSDGSGYKGRIGAAAVAKTKDSQLSVRQLSMGTDKHHTVFKSEVVGTILALDIIESQPRIRAATILLDNQAAIKALAQRRPRPGQYLVNLFHKTCYVRAETLRRGNG</sequence>
<dbReference type="CDD" id="cd01650">
    <property type="entry name" value="RT_nLTR_like"/>
    <property type="match status" value="1"/>
</dbReference>
<feature type="domain" description="Reverse transcriptase" evidence="1">
    <location>
        <begin position="49"/>
        <end position="324"/>
    </location>
</feature>
<dbReference type="Pfam" id="PF00078">
    <property type="entry name" value="RVT_1"/>
    <property type="match status" value="1"/>
</dbReference>
<dbReference type="AlphaFoldDB" id="A0A4S4M227"/>
<dbReference type="InterPro" id="IPR012337">
    <property type="entry name" value="RNaseH-like_sf"/>
</dbReference>
<organism evidence="2 3">
    <name type="scientific">Antrodiella citrinella</name>
    <dbReference type="NCBI Taxonomy" id="2447956"/>
    <lineage>
        <taxon>Eukaryota</taxon>
        <taxon>Fungi</taxon>
        <taxon>Dikarya</taxon>
        <taxon>Basidiomycota</taxon>
        <taxon>Agaricomycotina</taxon>
        <taxon>Agaricomycetes</taxon>
        <taxon>Polyporales</taxon>
        <taxon>Steccherinaceae</taxon>
        <taxon>Antrodiella</taxon>
    </lineage>
</organism>
<evidence type="ECO:0000313" key="3">
    <source>
        <dbReference type="Proteomes" id="UP000308730"/>
    </source>
</evidence>
<dbReference type="PANTHER" id="PTHR33481">
    <property type="entry name" value="REVERSE TRANSCRIPTASE"/>
    <property type="match status" value="1"/>
</dbReference>
<dbReference type="CDD" id="cd09276">
    <property type="entry name" value="Rnase_HI_RT_non_LTR"/>
    <property type="match status" value="1"/>
</dbReference>
<dbReference type="PROSITE" id="PS50878">
    <property type="entry name" value="RT_POL"/>
    <property type="match status" value="1"/>
</dbReference>
<keyword evidence="3" id="KW-1185">Reference proteome</keyword>
<dbReference type="InterPro" id="IPR000477">
    <property type="entry name" value="RT_dom"/>
</dbReference>
<evidence type="ECO:0000259" key="1">
    <source>
        <dbReference type="PROSITE" id="PS50878"/>
    </source>
</evidence>
<proteinExistence type="predicted"/>
<dbReference type="GO" id="GO:0003676">
    <property type="term" value="F:nucleic acid binding"/>
    <property type="evidence" value="ECO:0007669"/>
    <property type="project" value="InterPro"/>
</dbReference>
<comment type="caution">
    <text evidence="2">The sequence shown here is derived from an EMBL/GenBank/DDBJ whole genome shotgun (WGS) entry which is preliminary data.</text>
</comment>
<evidence type="ECO:0000313" key="2">
    <source>
        <dbReference type="EMBL" id="THH18945.1"/>
    </source>
</evidence>
<dbReference type="EMBL" id="SGPM01000566">
    <property type="protein sequence ID" value="THH18945.1"/>
    <property type="molecule type" value="Genomic_DNA"/>
</dbReference>